<dbReference type="PANTHER" id="PTHR30511">
    <property type="entry name" value="ALANINE RACEMASE"/>
    <property type="match status" value="1"/>
</dbReference>
<dbReference type="UniPathway" id="UPA00042">
    <property type="reaction ID" value="UER00497"/>
</dbReference>
<comment type="function">
    <text evidence="4">Catalyzes the interconversion of L-alanine and D-alanine. May also act on other amino acids.</text>
</comment>
<dbReference type="STRING" id="1802301.A2664_04095"/>
<comment type="cofactor">
    <cofactor evidence="1 4 5">
        <name>pyridoxal 5'-phosphate</name>
        <dbReference type="ChEBI" id="CHEBI:597326"/>
    </cofactor>
</comment>
<evidence type="ECO:0000256" key="1">
    <source>
        <dbReference type="ARBA" id="ARBA00001933"/>
    </source>
</evidence>
<evidence type="ECO:0000313" key="9">
    <source>
        <dbReference type="Proteomes" id="UP000178873"/>
    </source>
</evidence>
<evidence type="ECO:0000256" key="5">
    <source>
        <dbReference type="PIRSR" id="PIRSR600821-50"/>
    </source>
</evidence>
<dbReference type="GO" id="GO:0030170">
    <property type="term" value="F:pyridoxal phosphate binding"/>
    <property type="evidence" value="ECO:0007669"/>
    <property type="project" value="UniProtKB-UniRule"/>
</dbReference>
<feature type="active site" description="Proton acceptor; specific for D-alanine" evidence="4">
    <location>
        <position position="42"/>
    </location>
</feature>
<dbReference type="PANTHER" id="PTHR30511:SF0">
    <property type="entry name" value="ALANINE RACEMASE, CATABOLIC-RELATED"/>
    <property type="match status" value="1"/>
</dbReference>
<accession>A0A1G2M431</accession>
<feature type="domain" description="Alanine racemase C-terminal" evidence="7">
    <location>
        <begin position="249"/>
        <end position="377"/>
    </location>
</feature>
<comment type="pathway">
    <text evidence="4">Amino-acid biosynthesis; D-alanine biosynthesis; D-alanine from L-alanine: step 1/1.</text>
</comment>
<evidence type="ECO:0000256" key="4">
    <source>
        <dbReference type="HAMAP-Rule" id="MF_01201"/>
    </source>
</evidence>
<dbReference type="InterPro" id="IPR029066">
    <property type="entry name" value="PLP-binding_barrel"/>
</dbReference>
<evidence type="ECO:0000256" key="2">
    <source>
        <dbReference type="ARBA" id="ARBA00022898"/>
    </source>
</evidence>
<dbReference type="InterPro" id="IPR020622">
    <property type="entry name" value="Ala_racemase_pyridoxalP-BS"/>
</dbReference>
<sequence length="377" mass="41508">MKDREQRGFRTWVEINKDAIRANYRTFRSLLRPEVKFMAVVKSNAYGHGMVEYAKELDSLGADWLGVDELSEAITLRKAGIKKPILVLGFTSPEGFVLASENDISVTISNFTSLNAVSTLKTKLPKIHIKIDTGLHRQGFLLPELPDVLSSLLASRSPLAVEGLYTHFAAAESPSSPYSLEQINQFKLCRDQFMQAGFSLIAHTAGTAATMLLPESHFDMVRVGIGLYGLWPSSEVKQYAEKRIALDPVLSWKAIVGDVKSLKCGDKIGYDLTETVSRDSRVAICGIGYWHGFFRSLSSKGIVGIHGKPAKVLGRVSMDMIVLDVTDIPEVQTGDEVVIIGNSEKNNFSAEVLAETAGTINYEIVTRINPLIPRIYA</sequence>
<keyword evidence="2 4" id="KW-0663">Pyridoxal phosphate</keyword>
<evidence type="ECO:0000256" key="6">
    <source>
        <dbReference type="PIRSR" id="PIRSR600821-52"/>
    </source>
</evidence>
<dbReference type="Gene3D" id="3.20.20.10">
    <property type="entry name" value="Alanine racemase"/>
    <property type="match status" value="1"/>
</dbReference>
<proteinExistence type="inferred from homology"/>
<feature type="binding site" evidence="4 6">
    <location>
        <position position="137"/>
    </location>
    <ligand>
        <name>substrate</name>
    </ligand>
</feature>
<dbReference type="SMART" id="SM01005">
    <property type="entry name" value="Ala_racemase_C"/>
    <property type="match status" value="1"/>
</dbReference>
<dbReference type="GO" id="GO:0008784">
    <property type="term" value="F:alanine racemase activity"/>
    <property type="evidence" value="ECO:0007669"/>
    <property type="project" value="UniProtKB-UniRule"/>
</dbReference>
<dbReference type="InterPro" id="IPR011079">
    <property type="entry name" value="Ala_racemase_C"/>
</dbReference>
<dbReference type="InterPro" id="IPR000821">
    <property type="entry name" value="Ala_racemase"/>
</dbReference>
<dbReference type="EMBL" id="MHRF01000013">
    <property type="protein sequence ID" value="OHA17822.1"/>
    <property type="molecule type" value="Genomic_DNA"/>
</dbReference>
<dbReference type="FunFam" id="3.20.20.10:FF:000002">
    <property type="entry name" value="Alanine racemase"/>
    <property type="match status" value="1"/>
</dbReference>
<comment type="similarity">
    <text evidence="4">Belongs to the alanine racemase family.</text>
</comment>
<evidence type="ECO:0000313" key="8">
    <source>
        <dbReference type="EMBL" id="OHA17822.1"/>
    </source>
</evidence>
<dbReference type="CDD" id="cd00430">
    <property type="entry name" value="PLPDE_III_AR"/>
    <property type="match status" value="1"/>
</dbReference>
<dbReference type="GO" id="GO:0005829">
    <property type="term" value="C:cytosol"/>
    <property type="evidence" value="ECO:0007669"/>
    <property type="project" value="TreeGrafter"/>
</dbReference>
<name>A0A1G2M431_9BACT</name>
<dbReference type="EC" id="5.1.1.1" evidence="4"/>
<feature type="modified residue" description="N6-(pyridoxal phosphate)lysine" evidence="4 5">
    <location>
        <position position="42"/>
    </location>
</feature>
<dbReference type="Gene3D" id="2.40.37.10">
    <property type="entry name" value="Lyase, Ornithine Decarboxylase, Chain A, domain 1"/>
    <property type="match status" value="1"/>
</dbReference>
<dbReference type="Pfam" id="PF00842">
    <property type="entry name" value="Ala_racemase_C"/>
    <property type="match status" value="1"/>
</dbReference>
<keyword evidence="3 4" id="KW-0413">Isomerase</keyword>
<dbReference type="Proteomes" id="UP000178873">
    <property type="component" value="Unassembled WGS sequence"/>
</dbReference>
<reference evidence="8 9" key="1">
    <citation type="journal article" date="2016" name="Nat. Commun.">
        <title>Thousands of microbial genomes shed light on interconnected biogeochemical processes in an aquifer system.</title>
        <authorList>
            <person name="Anantharaman K."/>
            <person name="Brown C.T."/>
            <person name="Hug L.A."/>
            <person name="Sharon I."/>
            <person name="Castelle C.J."/>
            <person name="Probst A.J."/>
            <person name="Thomas B.C."/>
            <person name="Singh A."/>
            <person name="Wilkins M.J."/>
            <person name="Karaoz U."/>
            <person name="Brodie E.L."/>
            <person name="Williams K.H."/>
            <person name="Hubbard S.S."/>
            <person name="Banfield J.F."/>
        </authorList>
    </citation>
    <scope>NUCLEOTIDE SEQUENCE [LARGE SCALE GENOMIC DNA]</scope>
</reference>
<protein>
    <recommendedName>
        <fullName evidence="4">Alanine racemase</fullName>
        <ecNumber evidence="4">5.1.1.1</ecNumber>
    </recommendedName>
</protein>
<dbReference type="PRINTS" id="PR00992">
    <property type="entry name" value="ALARACEMASE"/>
</dbReference>
<dbReference type="InterPro" id="IPR009006">
    <property type="entry name" value="Ala_racemase/Decarboxylase_C"/>
</dbReference>
<dbReference type="SUPFAM" id="SSF51419">
    <property type="entry name" value="PLP-binding barrel"/>
    <property type="match status" value="1"/>
</dbReference>
<gene>
    <name evidence="8" type="ORF">A2664_04095</name>
</gene>
<organism evidence="8 9">
    <name type="scientific">Candidatus Taylorbacteria bacterium RIFCSPHIGHO2_01_FULL_46_22b</name>
    <dbReference type="NCBI Taxonomy" id="1802301"/>
    <lineage>
        <taxon>Bacteria</taxon>
        <taxon>Candidatus Tayloriibacteriota</taxon>
    </lineage>
</organism>
<evidence type="ECO:0000259" key="7">
    <source>
        <dbReference type="SMART" id="SM01005"/>
    </source>
</evidence>
<dbReference type="Pfam" id="PF01168">
    <property type="entry name" value="Ala_racemase_N"/>
    <property type="match status" value="1"/>
</dbReference>
<dbReference type="GO" id="GO:0030632">
    <property type="term" value="P:D-alanine biosynthetic process"/>
    <property type="evidence" value="ECO:0007669"/>
    <property type="project" value="UniProtKB-UniRule"/>
</dbReference>
<comment type="catalytic activity">
    <reaction evidence="4">
        <text>L-alanine = D-alanine</text>
        <dbReference type="Rhea" id="RHEA:20249"/>
        <dbReference type="ChEBI" id="CHEBI:57416"/>
        <dbReference type="ChEBI" id="CHEBI:57972"/>
        <dbReference type="EC" id="5.1.1.1"/>
    </reaction>
</comment>
<evidence type="ECO:0000256" key="3">
    <source>
        <dbReference type="ARBA" id="ARBA00023235"/>
    </source>
</evidence>
<dbReference type="NCBIfam" id="TIGR00492">
    <property type="entry name" value="alr"/>
    <property type="match status" value="1"/>
</dbReference>
<dbReference type="PROSITE" id="PS00395">
    <property type="entry name" value="ALANINE_RACEMASE"/>
    <property type="match status" value="1"/>
</dbReference>
<dbReference type="InterPro" id="IPR001608">
    <property type="entry name" value="Ala_racemase_N"/>
</dbReference>
<dbReference type="AlphaFoldDB" id="A0A1G2M431"/>
<comment type="caution">
    <text evidence="8">The sequence shown here is derived from an EMBL/GenBank/DDBJ whole genome shotgun (WGS) entry which is preliminary data.</text>
</comment>
<dbReference type="HAMAP" id="MF_01201">
    <property type="entry name" value="Ala_racemase"/>
    <property type="match status" value="1"/>
</dbReference>
<feature type="binding site" evidence="4 6">
    <location>
        <position position="318"/>
    </location>
    <ligand>
        <name>substrate</name>
    </ligand>
</feature>
<dbReference type="SUPFAM" id="SSF50621">
    <property type="entry name" value="Alanine racemase C-terminal domain-like"/>
    <property type="match status" value="1"/>
</dbReference>
<feature type="active site" description="Proton acceptor; specific for L-alanine" evidence="4">
    <location>
        <position position="270"/>
    </location>
</feature>